<dbReference type="Pfam" id="PF05258">
    <property type="entry name" value="DciA"/>
    <property type="match status" value="1"/>
</dbReference>
<evidence type="ECO:0000313" key="3">
    <source>
        <dbReference type="Proteomes" id="UP000675781"/>
    </source>
</evidence>
<evidence type="ECO:0000313" key="2">
    <source>
        <dbReference type="EMBL" id="MBR7834365.1"/>
    </source>
</evidence>
<proteinExistence type="predicted"/>
<dbReference type="AlphaFoldDB" id="A0A941EKZ2"/>
<keyword evidence="3" id="KW-1185">Reference proteome</keyword>
<accession>A0A941EKZ2</accession>
<evidence type="ECO:0000256" key="1">
    <source>
        <dbReference type="SAM" id="MobiDB-lite"/>
    </source>
</evidence>
<organism evidence="2 3">
    <name type="scientific">Actinospica durhamensis</name>
    <dbReference type="NCBI Taxonomy" id="1508375"/>
    <lineage>
        <taxon>Bacteria</taxon>
        <taxon>Bacillati</taxon>
        <taxon>Actinomycetota</taxon>
        <taxon>Actinomycetes</taxon>
        <taxon>Catenulisporales</taxon>
        <taxon>Actinospicaceae</taxon>
        <taxon>Actinospica</taxon>
    </lineage>
</organism>
<dbReference type="PANTHER" id="PTHR36456:SF1">
    <property type="entry name" value="UPF0232 PROTEIN SCO3875"/>
    <property type="match status" value="1"/>
</dbReference>
<name>A0A941EKZ2_9ACTN</name>
<dbReference type="EMBL" id="JAGSOG010000056">
    <property type="protein sequence ID" value="MBR7834365.1"/>
    <property type="molecule type" value="Genomic_DNA"/>
</dbReference>
<feature type="compositionally biased region" description="Low complexity" evidence="1">
    <location>
        <begin position="38"/>
        <end position="50"/>
    </location>
</feature>
<feature type="region of interest" description="Disordered" evidence="1">
    <location>
        <begin position="25"/>
        <end position="61"/>
    </location>
</feature>
<gene>
    <name evidence="2" type="ORF">KDL01_13900</name>
</gene>
<comment type="caution">
    <text evidence="2">The sequence shown here is derived from an EMBL/GenBank/DDBJ whole genome shotgun (WGS) entry which is preliminary data.</text>
</comment>
<sequence length="167" mass="17843">MNDSDKGQNPSAGVDLARAALAAARARARELEQNRPLRGAAARRAGAQKRSGSRADDRDPQTLQATIGRLMAEHGWETPVAVGGVVHNWAEVVGERIAEHCAPVSFDEGVLTIQADSSAWAVEMRNLSPQLTSRLNESLPRTAEGGAVKRINVLGPARPRMGFGGFR</sequence>
<reference evidence="2" key="1">
    <citation type="submission" date="2021-04" db="EMBL/GenBank/DDBJ databases">
        <title>Genome based classification of Actinospica acidithermotolerans sp. nov., an actinobacterium isolated from an Indonesian hot spring.</title>
        <authorList>
            <person name="Kusuma A.B."/>
            <person name="Putra K.E."/>
            <person name="Nafisah S."/>
            <person name="Loh J."/>
            <person name="Nouioui I."/>
            <person name="Goodfellow M."/>
        </authorList>
    </citation>
    <scope>NUCLEOTIDE SEQUENCE</scope>
    <source>
        <strain evidence="2">CSCA 57</strain>
    </source>
</reference>
<dbReference type="InterPro" id="IPR007922">
    <property type="entry name" value="DciA-like"/>
</dbReference>
<dbReference type="Proteomes" id="UP000675781">
    <property type="component" value="Unassembled WGS sequence"/>
</dbReference>
<dbReference type="RefSeq" id="WP_212528879.1">
    <property type="nucleotide sequence ID" value="NZ_JAGSOG010000056.1"/>
</dbReference>
<dbReference type="PANTHER" id="PTHR36456">
    <property type="entry name" value="UPF0232 PROTEIN SCO3875"/>
    <property type="match status" value="1"/>
</dbReference>
<protein>
    <submittedName>
        <fullName evidence="2">DUF721 domain-containing protein</fullName>
    </submittedName>
</protein>